<dbReference type="GO" id="GO:0006298">
    <property type="term" value="P:mismatch repair"/>
    <property type="evidence" value="ECO:0007669"/>
    <property type="project" value="InterPro"/>
</dbReference>
<dbReference type="InterPro" id="IPR007696">
    <property type="entry name" value="DNA_mismatch_repair_MutS_core"/>
</dbReference>
<dbReference type="InterPro" id="IPR036678">
    <property type="entry name" value="MutS_con_dom_sf"/>
</dbReference>
<dbReference type="InterPro" id="IPR027417">
    <property type="entry name" value="P-loop_NTPase"/>
</dbReference>
<keyword evidence="3" id="KW-0227">DNA damage</keyword>
<keyword evidence="6" id="KW-0234">DNA repair</keyword>
<dbReference type="GO" id="GO:0140664">
    <property type="term" value="F:ATP-dependent DNA damage sensor activity"/>
    <property type="evidence" value="ECO:0007669"/>
    <property type="project" value="InterPro"/>
</dbReference>
<dbReference type="SUPFAM" id="SSF55271">
    <property type="entry name" value="DNA repair protein MutS, domain I"/>
    <property type="match status" value="1"/>
</dbReference>
<reference evidence="9" key="1">
    <citation type="journal article" date="2020" name="Nature">
        <title>Giant virus diversity and host interactions through global metagenomics.</title>
        <authorList>
            <person name="Schulz F."/>
            <person name="Roux S."/>
            <person name="Paez-Espino D."/>
            <person name="Jungbluth S."/>
            <person name="Walsh D.A."/>
            <person name="Denef V.J."/>
            <person name="McMahon K.D."/>
            <person name="Konstantinidis K.T."/>
            <person name="Eloe-Fadrosh E.A."/>
            <person name="Kyrpides N.C."/>
            <person name="Woyke T."/>
        </authorList>
    </citation>
    <scope>NUCLEOTIDE SEQUENCE</scope>
    <source>
        <strain evidence="9">GVMAG-M-3300023174-3</strain>
    </source>
</reference>
<organism evidence="9">
    <name type="scientific">viral metagenome</name>
    <dbReference type="NCBI Taxonomy" id="1070528"/>
    <lineage>
        <taxon>unclassified sequences</taxon>
        <taxon>metagenomes</taxon>
        <taxon>organismal metagenomes</taxon>
    </lineage>
</organism>
<evidence type="ECO:0000256" key="4">
    <source>
        <dbReference type="ARBA" id="ARBA00022840"/>
    </source>
</evidence>
<dbReference type="Pfam" id="PF00488">
    <property type="entry name" value="MutS_V"/>
    <property type="match status" value="1"/>
</dbReference>
<evidence type="ECO:0008006" key="10">
    <source>
        <dbReference type="Google" id="ProtNLM"/>
    </source>
</evidence>
<dbReference type="SUPFAM" id="SSF53150">
    <property type="entry name" value="DNA repair protein MutS, domain II"/>
    <property type="match status" value="1"/>
</dbReference>
<dbReference type="SMART" id="SM00534">
    <property type="entry name" value="MUTSac"/>
    <property type="match status" value="1"/>
</dbReference>
<dbReference type="PANTHER" id="PTHR11361:SF34">
    <property type="entry name" value="DNA MISMATCH REPAIR PROTEIN MSH1, MITOCHONDRIAL"/>
    <property type="match status" value="1"/>
</dbReference>
<dbReference type="Gene3D" id="1.10.1420.10">
    <property type="match status" value="1"/>
</dbReference>
<feature type="domain" description="DNA mismatch repair proteins mutS family" evidence="8">
    <location>
        <begin position="729"/>
        <end position="919"/>
    </location>
</feature>
<keyword evidence="2" id="KW-0547">Nucleotide-binding</keyword>
<dbReference type="PIRSF" id="PIRSF037677">
    <property type="entry name" value="DNA_mis_repair_Msh6"/>
    <property type="match status" value="1"/>
</dbReference>
<name>A0A6C0DQR2_9ZZZZ</name>
<protein>
    <recommendedName>
        <fullName evidence="10">DNA mismatch repair proteins mutS family domain-containing protein</fullName>
    </recommendedName>
</protein>
<dbReference type="PANTHER" id="PTHR11361">
    <property type="entry name" value="DNA MISMATCH REPAIR PROTEIN MUTS FAMILY MEMBER"/>
    <property type="match status" value="1"/>
</dbReference>
<dbReference type="GO" id="GO:0005634">
    <property type="term" value="C:nucleus"/>
    <property type="evidence" value="ECO:0007669"/>
    <property type="project" value="TreeGrafter"/>
</dbReference>
<sequence length="1020" mass="117039">MSKKQTPLKIETDANIHDDYLNYTKEHQKKYGNQVIVLLQVGAFFEVYGIKEQETGTISGSHISEFSEICQLNISEKKVSHKTGQIMMAGFRDYQLDKYLPKLTDAGYTIPVYIQEKQGRDILRKLDRIYSAGTYLTGETDSSPVITNNIMCIWIELHNSVAEKIRPTIVYGVSVVNIFTGKSSMFQYETPFYMNTTTFDELERYVSVYAPSEVLILSPFEKEDLKTFIKFVGIQSPRIHRIDCRDKENKKVVNCANQKYIKQILSTFFDEELFNQCSEFQTQINATQAFCYLLNFIQEHNPDLIRKIATPDFNNTSYRMILANHTLSQLNIIGDMSQDSQKSGHLSSVLSLLNKCCSAMGKRKLQDQLTNPTFDEAWLTKEYDMISTLLSENNVFFIDVFRKQLTQMRDIEKISRQLILRKLYPSSIYHLYKSIQIIHQINTCLFESSSITGYLCDEFLNTTTNSGFDYIQDKATLLLQFLEDCFYMEKCKTISSMTYFEENIFKQGISEELDATIATYTKCETQFYKIQKFFNDLMQKKENNYDTEYIKKHDTEKSGSSLQLTTKRALSLKSLLTELAKTHKNGVFELDAELHLPLQQIAFTKASGSSSEIEFPLLNDICKNLIVYKDQMNTCITKAYHEFLEKLESTSFEILEQFAQYIAKLDVLQTKAYVANEYHYCAPHIVSSAPKSFVDAKELRHCLIEHLQQNEIYVTNDIALGHNANEETSDGMLLYGTNAVGKTSFIRALGVCVIMAQAGMFVPCTEFKYKPYTAIYSRILGNDNLFKGLSTFAVEMSELRIILKMADSNSLILGDELCSGTETESALSIFVAGLMNLNEKQSTYIFATHFHEIVDYEEIQSLQRLCMKHMTVHYEPENDCLVYDRKLKDGSGPRIYGLEVCKSLYLGEEFLETAYAIRNKYFPGSRGELSHPITPYNAKKIRGRCEICKENIGEEIHHLQPQQIADEKGFIGTFHKNHPANLAAVCESCHKKFHEKGEETLTMAKKRTTKGYSIRKLSPI</sequence>
<dbReference type="SUPFAM" id="SSF52540">
    <property type="entry name" value="P-loop containing nucleoside triphosphate hydrolases"/>
    <property type="match status" value="1"/>
</dbReference>
<evidence type="ECO:0000313" key="9">
    <source>
        <dbReference type="EMBL" id="QHT17915.1"/>
    </source>
</evidence>
<keyword evidence="5" id="KW-0238">DNA-binding</keyword>
<accession>A0A6C0DQR2</accession>
<dbReference type="CDD" id="cd00085">
    <property type="entry name" value="HNHc"/>
    <property type="match status" value="1"/>
</dbReference>
<dbReference type="InterPro" id="IPR007695">
    <property type="entry name" value="DNA_mismatch_repair_MutS-lik_N"/>
</dbReference>
<dbReference type="GO" id="GO:0030983">
    <property type="term" value="F:mismatched DNA binding"/>
    <property type="evidence" value="ECO:0007669"/>
    <property type="project" value="InterPro"/>
</dbReference>
<evidence type="ECO:0000256" key="3">
    <source>
        <dbReference type="ARBA" id="ARBA00022763"/>
    </source>
</evidence>
<dbReference type="SUPFAM" id="SSF48334">
    <property type="entry name" value="DNA repair protein MutS, domain III"/>
    <property type="match status" value="1"/>
</dbReference>
<dbReference type="SMART" id="SM00533">
    <property type="entry name" value="MUTSd"/>
    <property type="match status" value="1"/>
</dbReference>
<proteinExistence type="inferred from homology"/>
<dbReference type="EMBL" id="MN739646">
    <property type="protein sequence ID" value="QHT17915.1"/>
    <property type="molecule type" value="Genomic_DNA"/>
</dbReference>
<dbReference type="InterPro" id="IPR045076">
    <property type="entry name" value="MutS"/>
</dbReference>
<feature type="domain" description="DNA mismatch repair protein MutS core" evidence="7">
    <location>
        <begin position="344"/>
        <end position="707"/>
    </location>
</feature>
<dbReference type="InterPro" id="IPR016151">
    <property type="entry name" value="DNA_mismatch_repair_MutS_N"/>
</dbReference>
<evidence type="ECO:0000259" key="7">
    <source>
        <dbReference type="SMART" id="SM00533"/>
    </source>
</evidence>
<dbReference type="InterPro" id="IPR017261">
    <property type="entry name" value="DNA_mismatch_repair_MutS/MSH"/>
</dbReference>
<dbReference type="AlphaFoldDB" id="A0A6C0DQR2"/>
<comment type="similarity">
    <text evidence="1">Belongs to the DNA mismatch repair MutS family.</text>
</comment>
<dbReference type="InterPro" id="IPR000432">
    <property type="entry name" value="DNA_mismatch_repair_MutS_C"/>
</dbReference>
<dbReference type="Pfam" id="PF05192">
    <property type="entry name" value="MutS_III"/>
    <property type="match status" value="1"/>
</dbReference>
<dbReference type="InterPro" id="IPR003615">
    <property type="entry name" value="HNH_nuc"/>
</dbReference>
<evidence type="ECO:0000256" key="2">
    <source>
        <dbReference type="ARBA" id="ARBA00022741"/>
    </source>
</evidence>
<dbReference type="Pfam" id="PF01624">
    <property type="entry name" value="MutS_I"/>
    <property type="match status" value="1"/>
</dbReference>
<keyword evidence="4" id="KW-0067">ATP-binding</keyword>
<dbReference type="GO" id="GO:0005524">
    <property type="term" value="F:ATP binding"/>
    <property type="evidence" value="ECO:0007669"/>
    <property type="project" value="UniProtKB-KW"/>
</dbReference>
<evidence type="ECO:0000256" key="6">
    <source>
        <dbReference type="ARBA" id="ARBA00023204"/>
    </source>
</evidence>
<dbReference type="Gene3D" id="3.40.1170.10">
    <property type="entry name" value="DNA repair protein MutS, domain I"/>
    <property type="match status" value="1"/>
</dbReference>
<dbReference type="InterPro" id="IPR036187">
    <property type="entry name" value="DNA_mismatch_repair_MutS_sf"/>
</dbReference>
<evidence type="ECO:0000259" key="8">
    <source>
        <dbReference type="SMART" id="SM00534"/>
    </source>
</evidence>
<evidence type="ECO:0000256" key="5">
    <source>
        <dbReference type="ARBA" id="ARBA00023125"/>
    </source>
</evidence>
<evidence type="ECO:0000256" key="1">
    <source>
        <dbReference type="ARBA" id="ARBA00006271"/>
    </source>
</evidence>
<dbReference type="Gene3D" id="3.40.50.300">
    <property type="entry name" value="P-loop containing nucleotide triphosphate hydrolases"/>
    <property type="match status" value="1"/>
</dbReference>